<organism evidence="2 3">
    <name type="scientific">Microbacterium foliorum</name>
    <dbReference type="NCBI Taxonomy" id="104336"/>
    <lineage>
        <taxon>Bacteria</taxon>
        <taxon>Bacillati</taxon>
        <taxon>Actinomycetota</taxon>
        <taxon>Actinomycetes</taxon>
        <taxon>Micrococcales</taxon>
        <taxon>Microbacteriaceae</taxon>
        <taxon>Microbacterium</taxon>
    </lineage>
</organism>
<dbReference type="GeneID" id="94442834"/>
<protein>
    <recommendedName>
        <fullName evidence="4">Sugar ABC transporter ATPase</fullName>
    </recommendedName>
</protein>
<keyword evidence="3" id="KW-1185">Reference proteome</keyword>
<gene>
    <name evidence="2" type="ORF">RN50_01702</name>
</gene>
<comment type="caution">
    <text evidence="2">The sequence shown here is derived from an EMBL/GenBank/DDBJ whole genome shotgun (WGS) entry which is preliminary data.</text>
</comment>
<dbReference type="KEGG" id="mfol:DXT68_00340"/>
<dbReference type="PATRIC" id="fig|104336.4.peg.1742"/>
<dbReference type="Proteomes" id="UP000033572">
    <property type="component" value="Unassembled WGS sequence"/>
</dbReference>
<dbReference type="RefSeq" id="WP_045254063.1">
    <property type="nucleotide sequence ID" value="NZ_CAKKLS010000012.1"/>
</dbReference>
<sequence length="78" mass="8190">MSNIDAFANSFPPEMPGVPPVDDFRDGTFPTDTGQPQTQDDDPLDAEIGENGQGDLAPEDEGSAHSGDAPTDLRDGTE</sequence>
<dbReference type="EMBL" id="JYIU01000040">
    <property type="protein sequence ID" value="KJL21801.1"/>
    <property type="molecule type" value="Genomic_DNA"/>
</dbReference>
<feature type="region of interest" description="Disordered" evidence="1">
    <location>
        <begin position="1"/>
        <end position="78"/>
    </location>
</feature>
<evidence type="ECO:0008006" key="4">
    <source>
        <dbReference type="Google" id="ProtNLM"/>
    </source>
</evidence>
<feature type="compositionally biased region" description="Acidic residues" evidence="1">
    <location>
        <begin position="39"/>
        <end position="48"/>
    </location>
</feature>
<reference evidence="2 3" key="1">
    <citation type="submission" date="2015-02" db="EMBL/GenBank/DDBJ databases">
        <title>Draft genome sequences of ten Microbacterium spp. with emphasis on heavy metal contaminated environments.</title>
        <authorList>
            <person name="Corretto E."/>
        </authorList>
    </citation>
    <scope>NUCLEOTIDE SEQUENCE [LARGE SCALE GENOMIC DNA]</scope>
    <source>
        <strain evidence="2 3">DSM 12966</strain>
    </source>
</reference>
<name>A0A0F0KRE7_9MICO</name>
<dbReference type="AlphaFoldDB" id="A0A0F0KRE7"/>
<proteinExistence type="predicted"/>
<evidence type="ECO:0000313" key="3">
    <source>
        <dbReference type="Proteomes" id="UP000033572"/>
    </source>
</evidence>
<evidence type="ECO:0000313" key="2">
    <source>
        <dbReference type="EMBL" id="KJL21801.1"/>
    </source>
</evidence>
<accession>A0A0F0KRE7</accession>
<evidence type="ECO:0000256" key="1">
    <source>
        <dbReference type="SAM" id="MobiDB-lite"/>
    </source>
</evidence>